<dbReference type="AlphaFoldDB" id="A0A4Y9YWQ2"/>
<reference evidence="2 3" key="1">
    <citation type="submission" date="2019-02" db="EMBL/GenBank/DDBJ databases">
        <title>Genome sequencing of the rare red list fungi Dentipellis fragilis.</title>
        <authorList>
            <person name="Buettner E."/>
            <person name="Kellner H."/>
        </authorList>
    </citation>
    <scope>NUCLEOTIDE SEQUENCE [LARGE SCALE GENOMIC DNA]</scope>
    <source>
        <strain evidence="2 3">DSM 105465</strain>
    </source>
</reference>
<dbReference type="Proteomes" id="UP000298327">
    <property type="component" value="Unassembled WGS sequence"/>
</dbReference>
<feature type="compositionally biased region" description="Basic residues" evidence="1">
    <location>
        <begin position="95"/>
        <end position="109"/>
    </location>
</feature>
<evidence type="ECO:0000256" key="1">
    <source>
        <dbReference type="SAM" id="MobiDB-lite"/>
    </source>
</evidence>
<feature type="compositionally biased region" description="Polar residues" evidence="1">
    <location>
        <begin position="40"/>
        <end position="72"/>
    </location>
</feature>
<name>A0A4Y9YWQ2_9AGAM</name>
<evidence type="ECO:0000313" key="3">
    <source>
        <dbReference type="Proteomes" id="UP000298327"/>
    </source>
</evidence>
<feature type="compositionally biased region" description="Polar residues" evidence="1">
    <location>
        <begin position="1"/>
        <end position="11"/>
    </location>
</feature>
<evidence type="ECO:0008006" key="4">
    <source>
        <dbReference type="Google" id="ProtNLM"/>
    </source>
</evidence>
<proteinExistence type="predicted"/>
<sequence>MSPKKNTSSAGTRAPSGSPGPVILFYPYRQGADAQRYTHHTPQVQTSHASTESVSRYLADSTSGRSRDSNSAMLPRAYADRPTASDPGGPDAGHGRNHTSHSLVGKKRQHSPELTDPYSTSIWEQSQSSMAAGPSKAPRLSHRKEKDKQKDAEFQRAYRADKNDRLRKLNSMLPKGLQCDREPPRLPPIIDNTVKYIDQLHKEKEEFLGNSGPSSWSSQETPADIEYWLSQTNQLKHQLRDAYSANISNASLIVQYEQRVAALQTENSDLRSALNQRWGMS</sequence>
<evidence type="ECO:0000313" key="2">
    <source>
        <dbReference type="EMBL" id="TFY66642.1"/>
    </source>
</evidence>
<comment type="caution">
    <text evidence="2">The sequence shown here is derived from an EMBL/GenBank/DDBJ whole genome shotgun (WGS) entry which is preliminary data.</text>
</comment>
<dbReference type="OrthoDB" id="10454954at2759"/>
<protein>
    <recommendedName>
        <fullName evidence="4">BHLH domain-containing protein</fullName>
    </recommendedName>
</protein>
<accession>A0A4Y9YWQ2</accession>
<organism evidence="2 3">
    <name type="scientific">Dentipellis fragilis</name>
    <dbReference type="NCBI Taxonomy" id="205917"/>
    <lineage>
        <taxon>Eukaryota</taxon>
        <taxon>Fungi</taxon>
        <taxon>Dikarya</taxon>
        <taxon>Basidiomycota</taxon>
        <taxon>Agaricomycotina</taxon>
        <taxon>Agaricomycetes</taxon>
        <taxon>Russulales</taxon>
        <taxon>Hericiaceae</taxon>
        <taxon>Dentipellis</taxon>
    </lineage>
</organism>
<feature type="compositionally biased region" description="Polar residues" evidence="1">
    <location>
        <begin position="117"/>
        <end position="130"/>
    </location>
</feature>
<feature type="region of interest" description="Disordered" evidence="1">
    <location>
        <begin position="1"/>
        <end position="152"/>
    </location>
</feature>
<keyword evidence="3" id="KW-1185">Reference proteome</keyword>
<gene>
    <name evidence="2" type="ORF">EVG20_g4437</name>
</gene>
<dbReference type="EMBL" id="SEOQ01000229">
    <property type="protein sequence ID" value="TFY66642.1"/>
    <property type="molecule type" value="Genomic_DNA"/>
</dbReference>